<feature type="transmembrane region" description="Helical" evidence="2">
    <location>
        <begin position="61"/>
        <end position="82"/>
    </location>
</feature>
<accession>A0A9P6DAH7</accession>
<evidence type="ECO:0000256" key="1">
    <source>
        <dbReference type="SAM" id="MobiDB-lite"/>
    </source>
</evidence>
<evidence type="ECO:0000256" key="2">
    <source>
        <dbReference type="SAM" id="Phobius"/>
    </source>
</evidence>
<name>A0A9P6DAH7_PLEER</name>
<keyword evidence="2" id="KW-0812">Transmembrane</keyword>
<keyword evidence="4" id="KW-1185">Reference proteome</keyword>
<feature type="region of interest" description="Disordered" evidence="1">
    <location>
        <begin position="1"/>
        <end position="53"/>
    </location>
</feature>
<feature type="compositionally biased region" description="Basic and acidic residues" evidence="1">
    <location>
        <begin position="112"/>
        <end position="148"/>
    </location>
</feature>
<dbReference type="AlphaFoldDB" id="A0A9P6DAH7"/>
<keyword evidence="2" id="KW-0472">Membrane</keyword>
<sequence>MRMRTQARAHEHKDGRRKGTKRNERENKEGRRGTTANGERTKKDKGQRRLQLRREPAARGYALLAPAFVVVASSSLVSTYMLCEGARVCGARSVKGAVLWEELALRREWEARRSKRDEVKGKERTWEAKRTQPDEENDSVRKREETIRRRNGAQNGYSEGDAYKRTNERVG</sequence>
<proteinExistence type="predicted"/>
<dbReference type="EMBL" id="MU154703">
    <property type="protein sequence ID" value="KAF9488650.1"/>
    <property type="molecule type" value="Genomic_DNA"/>
</dbReference>
<evidence type="ECO:0000313" key="3">
    <source>
        <dbReference type="EMBL" id="KAF9488650.1"/>
    </source>
</evidence>
<feature type="compositionally biased region" description="Basic and acidic residues" evidence="1">
    <location>
        <begin position="161"/>
        <end position="171"/>
    </location>
</feature>
<organism evidence="3 4">
    <name type="scientific">Pleurotus eryngii</name>
    <name type="common">Boletus of the steppes</name>
    <dbReference type="NCBI Taxonomy" id="5323"/>
    <lineage>
        <taxon>Eukaryota</taxon>
        <taxon>Fungi</taxon>
        <taxon>Dikarya</taxon>
        <taxon>Basidiomycota</taxon>
        <taxon>Agaricomycotina</taxon>
        <taxon>Agaricomycetes</taxon>
        <taxon>Agaricomycetidae</taxon>
        <taxon>Agaricales</taxon>
        <taxon>Pleurotineae</taxon>
        <taxon>Pleurotaceae</taxon>
        <taxon>Pleurotus</taxon>
    </lineage>
</organism>
<gene>
    <name evidence="3" type="ORF">BDN71DRAFT_426906</name>
</gene>
<feature type="compositionally biased region" description="Basic and acidic residues" evidence="1">
    <location>
        <begin position="21"/>
        <end position="32"/>
    </location>
</feature>
<feature type="region of interest" description="Disordered" evidence="1">
    <location>
        <begin position="112"/>
        <end position="171"/>
    </location>
</feature>
<evidence type="ECO:0008006" key="5">
    <source>
        <dbReference type="Google" id="ProtNLM"/>
    </source>
</evidence>
<evidence type="ECO:0000313" key="4">
    <source>
        <dbReference type="Proteomes" id="UP000807025"/>
    </source>
</evidence>
<dbReference type="Proteomes" id="UP000807025">
    <property type="component" value="Unassembled WGS sequence"/>
</dbReference>
<keyword evidence="2" id="KW-1133">Transmembrane helix</keyword>
<comment type="caution">
    <text evidence="3">The sequence shown here is derived from an EMBL/GenBank/DDBJ whole genome shotgun (WGS) entry which is preliminary data.</text>
</comment>
<reference evidence="3" key="1">
    <citation type="submission" date="2020-11" db="EMBL/GenBank/DDBJ databases">
        <authorList>
            <consortium name="DOE Joint Genome Institute"/>
            <person name="Ahrendt S."/>
            <person name="Riley R."/>
            <person name="Andreopoulos W."/>
            <person name="Labutti K."/>
            <person name="Pangilinan J."/>
            <person name="Ruiz-Duenas F.J."/>
            <person name="Barrasa J.M."/>
            <person name="Sanchez-Garcia M."/>
            <person name="Camarero S."/>
            <person name="Miyauchi S."/>
            <person name="Serrano A."/>
            <person name="Linde D."/>
            <person name="Babiker R."/>
            <person name="Drula E."/>
            <person name="Ayuso-Fernandez I."/>
            <person name="Pacheco R."/>
            <person name="Padilla G."/>
            <person name="Ferreira P."/>
            <person name="Barriuso J."/>
            <person name="Kellner H."/>
            <person name="Castanera R."/>
            <person name="Alfaro M."/>
            <person name="Ramirez L."/>
            <person name="Pisabarro A.G."/>
            <person name="Kuo A."/>
            <person name="Tritt A."/>
            <person name="Lipzen A."/>
            <person name="He G."/>
            <person name="Yan M."/>
            <person name="Ng V."/>
            <person name="Cullen D."/>
            <person name="Martin F."/>
            <person name="Rosso M.-N."/>
            <person name="Henrissat B."/>
            <person name="Hibbett D."/>
            <person name="Martinez A.T."/>
            <person name="Grigoriev I.V."/>
        </authorList>
    </citation>
    <scope>NUCLEOTIDE SEQUENCE</scope>
    <source>
        <strain evidence="3">ATCC 90797</strain>
    </source>
</reference>
<protein>
    <recommendedName>
        <fullName evidence="5">Transmembrane protein</fullName>
    </recommendedName>
</protein>